<dbReference type="HOGENOM" id="CLU_1465806_0_0_9"/>
<proteinExistence type="predicted"/>
<reference evidence="2 3" key="1">
    <citation type="journal article" date="2006" name="Genome Res.">
        <title>Skewed genomic variability in strains of the toxigenic bacterial pathogen, Clostridium perfringens.</title>
        <authorList>
            <person name="Myers G.S."/>
            <person name="Rasko D.A."/>
            <person name="Cheung J.K."/>
            <person name="Ravel J."/>
            <person name="Seshadri R."/>
            <person name="Deboy R.T."/>
            <person name="Ren Q."/>
            <person name="Varga J."/>
            <person name="Awad M.M."/>
            <person name="Brinkac L.M."/>
            <person name="Daugherty S.C."/>
            <person name="Haft D.H."/>
            <person name="Dodson R.J."/>
            <person name="Madupu R."/>
            <person name="Nelson W.C."/>
            <person name="Rosovitz M.J."/>
            <person name="Sullivan S.A."/>
            <person name="Khouri H."/>
            <person name="Dimitrov G.I."/>
            <person name="Watkins K.L."/>
            <person name="Mulligan S."/>
            <person name="Benton J."/>
            <person name="Radune D."/>
            <person name="Fisher D.J."/>
            <person name="Atkins H.S."/>
            <person name="Hiscox T."/>
            <person name="Jost B.H."/>
            <person name="Billington S.J."/>
            <person name="Songer J.G."/>
            <person name="McClane B.A."/>
            <person name="Titball R.W."/>
            <person name="Rood J.I."/>
            <person name="Melville S.B."/>
            <person name="Paulsen I.T."/>
        </authorList>
    </citation>
    <scope>NUCLEOTIDE SEQUENCE [LARGE SCALE GENOMIC DNA]</scope>
    <source>
        <strain evidence="3">ATCC 13124 / DSM 756 / JCM 1290 / NCIMB 6125 / NCTC 8237 / S 107 / Type A</strain>
    </source>
</reference>
<accession>A0A0H2YTC1</accession>
<feature type="transmembrane region" description="Helical" evidence="1">
    <location>
        <begin position="9"/>
        <end position="25"/>
    </location>
</feature>
<organism evidence="2 3">
    <name type="scientific">Clostridium perfringens (strain ATCC 13124 / DSM 756 / JCM 1290 / NCIMB 6125 / NCTC 8237 / Type A)</name>
    <dbReference type="NCBI Taxonomy" id="195103"/>
    <lineage>
        <taxon>Bacteria</taxon>
        <taxon>Bacillati</taxon>
        <taxon>Bacillota</taxon>
        <taxon>Clostridia</taxon>
        <taxon>Eubacteriales</taxon>
        <taxon>Clostridiaceae</taxon>
        <taxon>Clostridium</taxon>
    </lineage>
</organism>
<dbReference type="PROSITE" id="PS51257">
    <property type="entry name" value="PROKAR_LIPOPROTEIN"/>
    <property type="match status" value="1"/>
</dbReference>
<keyword evidence="3" id="KW-1185">Reference proteome</keyword>
<dbReference type="Proteomes" id="UP000001823">
    <property type="component" value="Chromosome"/>
</dbReference>
<dbReference type="GeneID" id="93003308"/>
<sequence>MARNFKKTIWLLVGVMIFGIIGMVGCTKKTNEMTENSGLSATTPAEYKTMLEEKIKTYIGDVNLGTEYDFSKVTEDTKQATYEEYEKYYKNLDTELTNLKNELNSKVSPSDGKVNDANRKIVESIDNLKMSISTVKSDLDANRNKILAMPKDEFIGAMKDIEKSAYDARVKVQESIDSAKNSFK</sequence>
<keyword evidence="1" id="KW-0812">Transmembrane</keyword>
<dbReference type="KEGG" id="cpf:CPF_0346"/>
<evidence type="ECO:0000313" key="3">
    <source>
        <dbReference type="Proteomes" id="UP000001823"/>
    </source>
</evidence>
<keyword evidence="1" id="KW-0472">Membrane</keyword>
<keyword evidence="1" id="KW-1133">Transmembrane helix</keyword>
<dbReference type="EMBL" id="CP000246">
    <property type="protein sequence ID" value="ABG84260.1"/>
    <property type="molecule type" value="Genomic_DNA"/>
</dbReference>
<dbReference type="RefSeq" id="WP_011590150.1">
    <property type="nucleotide sequence ID" value="NC_008261.1"/>
</dbReference>
<dbReference type="AlphaFoldDB" id="A0A0H2YTC1"/>
<protein>
    <submittedName>
        <fullName evidence="2">Lioprotein</fullName>
    </submittedName>
</protein>
<gene>
    <name evidence="2" type="ordered locus">CPF_0346</name>
</gene>
<evidence type="ECO:0000256" key="1">
    <source>
        <dbReference type="SAM" id="Phobius"/>
    </source>
</evidence>
<dbReference type="PaxDb" id="195103-CPF_0346"/>
<name>A0A0H2YTC1_CLOP1</name>
<evidence type="ECO:0000313" key="2">
    <source>
        <dbReference type="EMBL" id="ABG84260.1"/>
    </source>
</evidence>